<keyword evidence="5" id="KW-0460">Magnesium</keyword>
<dbReference type="EMBL" id="JASBQV010000007">
    <property type="protein sequence ID" value="MDI3234670.1"/>
    <property type="molecule type" value="Genomic_DNA"/>
</dbReference>
<name>A0ABT6R1F6_9BACL</name>
<dbReference type="InterPro" id="IPR005494">
    <property type="entry name" value="GSPS_pre-ATP-grasp-like_dom"/>
</dbReference>
<accession>A0ABT6R1F6</accession>
<dbReference type="Pfam" id="PF03738">
    <property type="entry name" value="GSP_synth"/>
    <property type="match status" value="1"/>
</dbReference>
<sequence length="407" mass="46347">MNERQKLYGDIESFWDLLDGDIYALTEVMPVSKETIENLRVAARDAYSIFEKVIPILWTMDDQGLLELGFPEAAVPFLRLQTMRPLSVISRFDFIVTGENISVMEWNADTPTFIKESFEVNDRIAKKVGLQPINPGQATQLAESVCRAVEAAAHRISQRPHVVFTSHGDNIEDRLTTEYLQQFVAGAGYCPLDELEIRPEDGLYDQDGKRIDILYRQTFPIEMALLDRDEDGKELGALLLQLVEMGLLEIINPPSAFLMQAKSVLALIWLLHESNHAYLTDQEHEIIERYFLPTYLSPASFLERRQAFVEKPIFGREGDTVTIHQGNGDVMYSNEQRSFVDQSAVYQRYQELPTWQLENGTEVAYMFGVFVLGGQPSAIGVRAGERITGNRSYFLPIGQQEHQEEDK</sequence>
<organism evidence="7 8">
    <name type="scientific">Exiguobacterium antarcticum</name>
    <dbReference type="NCBI Taxonomy" id="132920"/>
    <lineage>
        <taxon>Bacteria</taxon>
        <taxon>Bacillati</taxon>
        <taxon>Bacillota</taxon>
        <taxon>Bacilli</taxon>
        <taxon>Bacillales</taxon>
        <taxon>Bacillales Family XII. Incertae Sedis</taxon>
        <taxon>Exiguobacterium</taxon>
    </lineage>
</organism>
<keyword evidence="8" id="KW-1185">Reference proteome</keyword>
<keyword evidence="3" id="KW-0547">Nucleotide-binding</keyword>
<dbReference type="Gene3D" id="3.30.1490.330">
    <property type="match status" value="1"/>
</dbReference>
<evidence type="ECO:0000256" key="1">
    <source>
        <dbReference type="ARBA" id="ARBA00022598"/>
    </source>
</evidence>
<evidence type="ECO:0000313" key="8">
    <source>
        <dbReference type="Proteomes" id="UP001243286"/>
    </source>
</evidence>
<dbReference type="SUPFAM" id="SSF52440">
    <property type="entry name" value="PreATP-grasp domain"/>
    <property type="match status" value="1"/>
</dbReference>
<gene>
    <name evidence="7" type="ORF">QK289_06595</name>
</gene>
<protein>
    <submittedName>
        <fullName evidence="7">Glutathionylspermidine synthase family protein</fullName>
    </submittedName>
</protein>
<comment type="caution">
    <text evidence="7">The sequence shown here is derived from an EMBL/GenBank/DDBJ whole genome shotgun (WGS) entry which is preliminary data.</text>
</comment>
<evidence type="ECO:0000256" key="2">
    <source>
        <dbReference type="ARBA" id="ARBA00022723"/>
    </source>
</evidence>
<evidence type="ECO:0000259" key="6">
    <source>
        <dbReference type="Pfam" id="PF03738"/>
    </source>
</evidence>
<dbReference type="RefSeq" id="WP_014971630.1">
    <property type="nucleotide sequence ID" value="NZ_JASBQV010000007.1"/>
</dbReference>
<feature type="domain" description="Glutathionylspermidine synthase pre-ATP-grasp-like" evidence="6">
    <location>
        <begin position="21"/>
        <end position="396"/>
    </location>
</feature>
<evidence type="ECO:0000256" key="3">
    <source>
        <dbReference type="ARBA" id="ARBA00022741"/>
    </source>
</evidence>
<evidence type="ECO:0000313" key="7">
    <source>
        <dbReference type="EMBL" id="MDI3234670.1"/>
    </source>
</evidence>
<dbReference type="InterPro" id="IPR016185">
    <property type="entry name" value="PreATP-grasp_dom_sf"/>
</dbReference>
<evidence type="ECO:0000256" key="4">
    <source>
        <dbReference type="ARBA" id="ARBA00022840"/>
    </source>
</evidence>
<reference evidence="7 8" key="1">
    <citation type="submission" date="2023-04" db="EMBL/GenBank/DDBJ databases">
        <title>Antarctic isolates genomes.</title>
        <authorList>
            <person name="Dimov S.G."/>
        </authorList>
    </citation>
    <scope>NUCLEOTIDE SEQUENCE [LARGE SCALE GENOMIC DNA]</scope>
    <source>
        <strain evidence="7 8">AL19</strain>
    </source>
</reference>
<proteinExistence type="predicted"/>
<dbReference type="Proteomes" id="UP001243286">
    <property type="component" value="Unassembled WGS sequence"/>
</dbReference>
<keyword evidence="1" id="KW-0436">Ligase</keyword>
<evidence type="ECO:0000256" key="5">
    <source>
        <dbReference type="ARBA" id="ARBA00022842"/>
    </source>
</evidence>
<dbReference type="SUPFAM" id="SSF56059">
    <property type="entry name" value="Glutathione synthetase ATP-binding domain-like"/>
    <property type="match status" value="1"/>
</dbReference>
<keyword evidence="2" id="KW-0479">Metal-binding</keyword>
<keyword evidence="4" id="KW-0067">ATP-binding</keyword>